<dbReference type="InterPro" id="IPR045116">
    <property type="entry name" value="Clp1/Grc3"/>
</dbReference>
<feature type="domain" description="NOL9 C-terminal" evidence="10">
    <location>
        <begin position="185"/>
        <end position="283"/>
    </location>
</feature>
<evidence type="ECO:0000256" key="4">
    <source>
        <dbReference type="ARBA" id="ARBA00022679"/>
    </source>
</evidence>
<organism evidence="11 12">
    <name type="scientific">Syphacia muris</name>
    <dbReference type="NCBI Taxonomy" id="451379"/>
    <lineage>
        <taxon>Eukaryota</taxon>
        <taxon>Metazoa</taxon>
        <taxon>Ecdysozoa</taxon>
        <taxon>Nematoda</taxon>
        <taxon>Chromadorea</taxon>
        <taxon>Rhabditida</taxon>
        <taxon>Spirurina</taxon>
        <taxon>Oxyuridomorpha</taxon>
        <taxon>Oxyuroidea</taxon>
        <taxon>Oxyuridae</taxon>
        <taxon>Syphacia</taxon>
    </lineage>
</organism>
<keyword evidence="6" id="KW-0418">Kinase</keyword>
<evidence type="ECO:0000256" key="7">
    <source>
        <dbReference type="ARBA" id="ARBA00022840"/>
    </source>
</evidence>
<dbReference type="GO" id="GO:0000448">
    <property type="term" value="P:cleavage in ITS2 between 5.8S rRNA and LSU-rRNA of tricistronic rRNA transcript (SSU-rRNA, 5.8S rRNA, LSU-rRNA)"/>
    <property type="evidence" value="ECO:0007669"/>
    <property type="project" value="TreeGrafter"/>
</dbReference>
<dbReference type="AlphaFoldDB" id="A0A0N5ADL9"/>
<comment type="similarity">
    <text evidence="2">Belongs to the Clp1 family. NOL9/GRC3 subfamily.</text>
</comment>
<dbReference type="GO" id="GO:0005730">
    <property type="term" value="C:nucleolus"/>
    <property type="evidence" value="ECO:0007669"/>
    <property type="project" value="UniProtKB-SubCell"/>
</dbReference>
<sequence>SIYWKKCTSKRLLLLSYAESGESREIVVVVGPKNVGKSTLVRSLITMLNGSPVYLLDADVGQSECTPSGCVSLRKINCPLFDASITSQECEFSHCYFFGSVTPETDSNLYIDLVLDLIKFFKTNSESKSVMVINTCGWVEAHFYFFSVLPKLPFVISSSARRDLLTASYFAKNLLLKTVWGLPDVSPRAVFFKSLYIYIHPLLGPLPDTQIFAALNCTLVALCVLPTDGKEEMPSLIDEESVKLLCIGFGFIRAVDIERGLMYVITPVCQESLRDVNVFARGINIGLPSYFLTQQHCHDPPYVVSVKRSSMESDMYKGLKLAPTTYKKMRK</sequence>
<keyword evidence="7" id="KW-0067">ATP-binding</keyword>
<keyword evidence="11" id="KW-1185">Reference proteome</keyword>
<dbReference type="Pfam" id="PF25467">
    <property type="entry name" value="NOL9_C"/>
    <property type="match status" value="1"/>
</dbReference>
<dbReference type="PANTHER" id="PTHR12755:SF3">
    <property type="entry name" value="POLYNUCLEOTIDE 5'-HYDROXYL-KINASE NOL9"/>
    <property type="match status" value="1"/>
</dbReference>
<dbReference type="InterPro" id="IPR032319">
    <property type="entry name" value="CLP1_P"/>
</dbReference>
<evidence type="ECO:0000313" key="12">
    <source>
        <dbReference type="WBParaSite" id="SMUV_0000228001-mRNA-1"/>
    </source>
</evidence>
<keyword evidence="3" id="KW-0698">rRNA processing</keyword>
<evidence type="ECO:0000259" key="9">
    <source>
        <dbReference type="Pfam" id="PF16575"/>
    </source>
</evidence>
<name>A0A0N5ADL9_9BILA</name>
<dbReference type="STRING" id="451379.A0A0N5ADL9"/>
<keyword evidence="5" id="KW-0547">Nucleotide-binding</keyword>
<dbReference type="SUPFAM" id="SSF52540">
    <property type="entry name" value="P-loop containing nucleoside triphosphate hydrolases"/>
    <property type="match status" value="1"/>
</dbReference>
<dbReference type="Pfam" id="PF16575">
    <property type="entry name" value="CLP1_P"/>
    <property type="match status" value="1"/>
</dbReference>
<evidence type="ECO:0000256" key="6">
    <source>
        <dbReference type="ARBA" id="ARBA00022777"/>
    </source>
</evidence>
<evidence type="ECO:0000256" key="3">
    <source>
        <dbReference type="ARBA" id="ARBA00022552"/>
    </source>
</evidence>
<dbReference type="GO" id="GO:0051731">
    <property type="term" value="F:polynucleotide 5'-hydroxyl-kinase activity"/>
    <property type="evidence" value="ECO:0007669"/>
    <property type="project" value="InterPro"/>
</dbReference>
<evidence type="ECO:0000313" key="11">
    <source>
        <dbReference type="Proteomes" id="UP000046393"/>
    </source>
</evidence>
<dbReference type="WBParaSite" id="SMUV_0000228001-mRNA-1">
    <property type="protein sequence ID" value="SMUV_0000228001-mRNA-1"/>
    <property type="gene ID" value="SMUV_0000228001"/>
</dbReference>
<evidence type="ECO:0000256" key="5">
    <source>
        <dbReference type="ARBA" id="ARBA00022741"/>
    </source>
</evidence>
<keyword evidence="8" id="KW-0539">Nucleus</keyword>
<dbReference type="PANTHER" id="PTHR12755">
    <property type="entry name" value="CLEAVAGE/POLYADENYLATION FACTOR IA SUBUNIT CLP1P"/>
    <property type="match status" value="1"/>
</dbReference>
<protein>
    <submittedName>
        <fullName evidence="12">CLP1_P domain-containing protein</fullName>
    </submittedName>
</protein>
<accession>A0A0N5ADL9</accession>
<evidence type="ECO:0000256" key="8">
    <source>
        <dbReference type="ARBA" id="ARBA00023242"/>
    </source>
</evidence>
<dbReference type="InterPro" id="IPR057570">
    <property type="entry name" value="NOL9_C"/>
</dbReference>
<proteinExistence type="inferred from homology"/>
<evidence type="ECO:0000256" key="2">
    <source>
        <dbReference type="ARBA" id="ARBA00011003"/>
    </source>
</evidence>
<keyword evidence="4" id="KW-0808">Transferase</keyword>
<feature type="domain" description="Clp1 P-loop" evidence="9">
    <location>
        <begin position="31"/>
        <end position="140"/>
    </location>
</feature>
<dbReference type="InterPro" id="IPR027417">
    <property type="entry name" value="P-loop_NTPase"/>
</dbReference>
<comment type="subcellular location">
    <subcellularLocation>
        <location evidence="1">Nucleus</location>
        <location evidence="1">Nucleolus</location>
    </subcellularLocation>
</comment>
<dbReference type="Gene3D" id="3.40.50.300">
    <property type="entry name" value="P-loop containing nucleotide triphosphate hydrolases"/>
    <property type="match status" value="1"/>
</dbReference>
<dbReference type="Proteomes" id="UP000046393">
    <property type="component" value="Unplaced"/>
</dbReference>
<evidence type="ECO:0000259" key="10">
    <source>
        <dbReference type="Pfam" id="PF25467"/>
    </source>
</evidence>
<dbReference type="GO" id="GO:0005524">
    <property type="term" value="F:ATP binding"/>
    <property type="evidence" value="ECO:0007669"/>
    <property type="project" value="UniProtKB-KW"/>
</dbReference>
<reference evidence="12" key="1">
    <citation type="submission" date="2017-02" db="UniProtKB">
        <authorList>
            <consortium name="WormBaseParasite"/>
        </authorList>
    </citation>
    <scope>IDENTIFICATION</scope>
</reference>
<evidence type="ECO:0000256" key="1">
    <source>
        <dbReference type="ARBA" id="ARBA00004604"/>
    </source>
</evidence>